<gene>
    <name evidence="1" type="ORF">ALC57_00632</name>
</gene>
<dbReference type="Proteomes" id="UP000078492">
    <property type="component" value="Unassembled WGS sequence"/>
</dbReference>
<dbReference type="EMBL" id="KQ978607">
    <property type="protein sequence ID" value="KYN29887.1"/>
    <property type="molecule type" value="Genomic_DNA"/>
</dbReference>
<name>A0A151JRB1_9HYME</name>
<accession>A0A151JRB1</accession>
<protein>
    <submittedName>
        <fullName evidence="1">Uncharacterized protein</fullName>
    </submittedName>
</protein>
<evidence type="ECO:0000313" key="1">
    <source>
        <dbReference type="EMBL" id="KYN29887.1"/>
    </source>
</evidence>
<reference evidence="1 2" key="1">
    <citation type="submission" date="2015-09" db="EMBL/GenBank/DDBJ databases">
        <title>Trachymyrmex cornetzi WGS genome.</title>
        <authorList>
            <person name="Nygaard S."/>
            <person name="Hu H."/>
            <person name="Boomsma J."/>
            <person name="Zhang G."/>
        </authorList>
    </citation>
    <scope>NUCLEOTIDE SEQUENCE [LARGE SCALE GENOMIC DNA]</scope>
    <source>
        <strain evidence="1">Tcor2-1</strain>
        <tissue evidence="1">Whole body</tissue>
    </source>
</reference>
<keyword evidence="2" id="KW-1185">Reference proteome</keyword>
<proteinExistence type="predicted"/>
<sequence length="204" mass="22864">MFPAQMLSRSYPARLNIVEFSYCSVLITFPKLLSEQVPDNRRTNSPFSFASLRICDKFGFSGSFVKKALFFFNPGSPSCNTSIVFFPIASNVSKPPVITLLPVDSTNFDMTSDSKILLLSTTDSLLFTDIVEVDEDFLDSMGDVVSRFTCITFNFDITIYLIILIMDQGLSTSHNIWRHSESLRSALPVGDIVRRALNIFSIIV</sequence>
<evidence type="ECO:0000313" key="2">
    <source>
        <dbReference type="Proteomes" id="UP000078492"/>
    </source>
</evidence>
<dbReference type="AlphaFoldDB" id="A0A151JRB1"/>
<organism evidence="1 2">
    <name type="scientific">Trachymyrmex cornetzi</name>
    <dbReference type="NCBI Taxonomy" id="471704"/>
    <lineage>
        <taxon>Eukaryota</taxon>
        <taxon>Metazoa</taxon>
        <taxon>Ecdysozoa</taxon>
        <taxon>Arthropoda</taxon>
        <taxon>Hexapoda</taxon>
        <taxon>Insecta</taxon>
        <taxon>Pterygota</taxon>
        <taxon>Neoptera</taxon>
        <taxon>Endopterygota</taxon>
        <taxon>Hymenoptera</taxon>
        <taxon>Apocrita</taxon>
        <taxon>Aculeata</taxon>
        <taxon>Formicoidea</taxon>
        <taxon>Formicidae</taxon>
        <taxon>Myrmicinae</taxon>
        <taxon>Trachymyrmex</taxon>
    </lineage>
</organism>